<dbReference type="Gene3D" id="3.40.50.2020">
    <property type="match status" value="1"/>
</dbReference>
<dbReference type="AlphaFoldDB" id="A0A2I9DSA2"/>
<protein>
    <submittedName>
        <fullName evidence="2">Phosphoribosyltransferase</fullName>
    </submittedName>
</protein>
<accession>A0A2I9DSA2</accession>
<dbReference type="EMBL" id="BFAG01000004">
    <property type="protein sequence ID" value="GBF05317.1"/>
    <property type="molecule type" value="Genomic_DNA"/>
</dbReference>
<keyword evidence="3" id="KW-1185">Reference proteome</keyword>
<evidence type="ECO:0000313" key="2">
    <source>
        <dbReference type="EMBL" id="GBF05317.1"/>
    </source>
</evidence>
<dbReference type="RefSeq" id="WP_201262723.1">
    <property type="nucleotide sequence ID" value="NZ_BFAG01000004.1"/>
</dbReference>
<dbReference type="GO" id="GO:0016757">
    <property type="term" value="F:glycosyltransferase activity"/>
    <property type="evidence" value="ECO:0007669"/>
    <property type="project" value="UniProtKB-KW"/>
</dbReference>
<sequence length="181" mass="19239">MTFPGSQALRVTVGDVTRELPTVRVGAVGRVPLVEFLGDSEFTNAAAEAMLPLIPPGTEMLLTVVTNALPLAHELSDRSGLPYVVARKKRRTYMQDPLIQDVPSLTLGVAETLWLDGPHAARLKGKRVTIVQDVVASGGTAQALARLVTRAGGTVAGYLAAFKQGDSALPLIYLQELPQTI</sequence>
<name>A0A2I9DSA2_9DEIO</name>
<dbReference type="Proteomes" id="UP000236569">
    <property type="component" value="Unassembled WGS sequence"/>
</dbReference>
<dbReference type="PANTHER" id="PTHR43218:SF1">
    <property type="entry name" value="PHOSPHORIBOSYLTRANSFERASE"/>
    <property type="match status" value="1"/>
</dbReference>
<dbReference type="InterPro" id="IPR000836">
    <property type="entry name" value="PRTase_dom"/>
</dbReference>
<dbReference type="PANTHER" id="PTHR43218">
    <property type="entry name" value="PHOSPHORIBOSYLTRANSFERASE-RELATED"/>
    <property type="match status" value="1"/>
</dbReference>
<dbReference type="Pfam" id="PF00156">
    <property type="entry name" value="Pribosyltran"/>
    <property type="match status" value="1"/>
</dbReference>
<dbReference type="InterPro" id="IPR029057">
    <property type="entry name" value="PRTase-like"/>
</dbReference>
<evidence type="ECO:0000259" key="1">
    <source>
        <dbReference type="Pfam" id="PF00156"/>
    </source>
</evidence>
<dbReference type="CDD" id="cd06223">
    <property type="entry name" value="PRTases_typeI"/>
    <property type="match status" value="1"/>
</dbReference>
<reference evidence="3" key="1">
    <citation type="submission" date="2018-01" db="EMBL/GenBank/DDBJ databases">
        <title>Draft Genome Sequence of the Radioresistant Bacterium Deinococcus aerius TR0125, Isolated from the Higher Atmosphere above Japan.</title>
        <authorList>
            <person name="Satoh K."/>
            <person name="Arai H."/>
            <person name="Sanzen T."/>
            <person name="Kawaguchi Y."/>
            <person name="Hayashi H."/>
            <person name="Yokobori S."/>
            <person name="Yamagishi A."/>
            <person name="Oono Y."/>
            <person name="Narumi I."/>
        </authorList>
    </citation>
    <scope>NUCLEOTIDE SEQUENCE [LARGE SCALE GENOMIC DNA]</scope>
    <source>
        <strain evidence="3">TR0125</strain>
    </source>
</reference>
<feature type="domain" description="Phosphoribosyltransferase" evidence="1">
    <location>
        <begin position="60"/>
        <end position="169"/>
    </location>
</feature>
<comment type="caution">
    <text evidence="2">The sequence shown here is derived from an EMBL/GenBank/DDBJ whole genome shotgun (WGS) entry which is preliminary data.</text>
</comment>
<gene>
    <name evidence="2" type="ORF">DAERI_040077</name>
</gene>
<proteinExistence type="predicted"/>
<dbReference type="NCBIfam" id="NF005592">
    <property type="entry name" value="PRK07322.1"/>
    <property type="match status" value="1"/>
</dbReference>
<organism evidence="2 3">
    <name type="scientific">Deinococcus aerius</name>
    <dbReference type="NCBI Taxonomy" id="200253"/>
    <lineage>
        <taxon>Bacteria</taxon>
        <taxon>Thermotogati</taxon>
        <taxon>Deinococcota</taxon>
        <taxon>Deinococci</taxon>
        <taxon>Deinococcales</taxon>
        <taxon>Deinococcaceae</taxon>
        <taxon>Deinococcus</taxon>
    </lineage>
</organism>
<keyword evidence="2" id="KW-0328">Glycosyltransferase</keyword>
<keyword evidence="2" id="KW-0808">Transferase</keyword>
<evidence type="ECO:0000313" key="3">
    <source>
        <dbReference type="Proteomes" id="UP000236569"/>
    </source>
</evidence>
<dbReference type="SUPFAM" id="SSF53271">
    <property type="entry name" value="PRTase-like"/>
    <property type="match status" value="1"/>
</dbReference>